<proteinExistence type="inferred from homology"/>
<dbReference type="InterPro" id="IPR002053">
    <property type="entry name" value="Glyco_hydro_25"/>
</dbReference>
<keyword evidence="3" id="KW-0326">Glycosidase</keyword>
<evidence type="ECO:0000313" key="5">
    <source>
        <dbReference type="EMBL" id="MBL3658042.1"/>
    </source>
</evidence>
<sequence length="238" mass="27516">MNKKHVVLILVIVAVMAAIFFYTGYLRFSYPSLEEYPIQGIDISHHQGNIDWEKLTKENMAFVFIKATEGGDYTDPKFVENWKNAQQQDIEVGAYHFYRLCRSGAEQASHFIATVPYNSNNLPPVVDLEFGGNCETDQSPEQLIREIDIFLASVEDHYHKKPIIYATQKFYDEYLQDQFSENPIWLRGIFGKPSLIDGRPWTFWQFANRGHLSGVETYVDINVFHGSENDFNELVKGN</sequence>
<evidence type="ECO:0000313" key="6">
    <source>
        <dbReference type="Proteomes" id="UP000659388"/>
    </source>
</evidence>
<keyword evidence="2 5" id="KW-0378">Hydrolase</keyword>
<dbReference type="RefSeq" id="WP_202245834.1">
    <property type="nucleotide sequence ID" value="NZ_JAESIY010000010.1"/>
</dbReference>
<dbReference type="EMBL" id="JAESIY010000010">
    <property type="protein sequence ID" value="MBL3658042.1"/>
    <property type="molecule type" value="Genomic_DNA"/>
</dbReference>
<keyword evidence="6" id="KW-1185">Reference proteome</keyword>
<comment type="similarity">
    <text evidence="1">Belongs to the glycosyl hydrolase 25 family.</text>
</comment>
<dbReference type="PROSITE" id="PS51904">
    <property type="entry name" value="GLYCOSYL_HYDROL_F25_2"/>
    <property type="match status" value="1"/>
</dbReference>
<dbReference type="SMART" id="SM00641">
    <property type="entry name" value="Glyco_25"/>
    <property type="match status" value="1"/>
</dbReference>
<name>A0A937FAK6_9BACT</name>
<dbReference type="AlphaFoldDB" id="A0A937FAK6"/>
<accession>A0A937FAK6</accession>
<dbReference type="PANTHER" id="PTHR34135:SF2">
    <property type="entry name" value="LYSOZYME"/>
    <property type="match status" value="1"/>
</dbReference>
<keyword evidence="4" id="KW-0812">Transmembrane</keyword>
<evidence type="ECO:0000256" key="4">
    <source>
        <dbReference type="SAM" id="Phobius"/>
    </source>
</evidence>
<evidence type="ECO:0000256" key="3">
    <source>
        <dbReference type="ARBA" id="ARBA00023295"/>
    </source>
</evidence>
<dbReference type="Proteomes" id="UP000659388">
    <property type="component" value="Unassembled WGS sequence"/>
</dbReference>
<dbReference type="GO" id="GO:0016998">
    <property type="term" value="P:cell wall macromolecule catabolic process"/>
    <property type="evidence" value="ECO:0007669"/>
    <property type="project" value="InterPro"/>
</dbReference>
<reference evidence="5" key="1">
    <citation type="submission" date="2021-01" db="EMBL/GenBank/DDBJ databases">
        <title>Fulvivirga kasyanovii gen. nov., sp nov., a novel member of the phylum Bacteroidetes isolated from seawater in a mussel farm.</title>
        <authorList>
            <person name="Zhao L.-H."/>
            <person name="Wang Z.-J."/>
        </authorList>
    </citation>
    <scope>NUCLEOTIDE SEQUENCE</scope>
    <source>
        <strain evidence="5">2943</strain>
    </source>
</reference>
<protein>
    <submittedName>
        <fullName evidence="5">Glycoside hydrolase family 25 protein</fullName>
    </submittedName>
</protein>
<dbReference type="PANTHER" id="PTHR34135">
    <property type="entry name" value="LYSOZYME"/>
    <property type="match status" value="1"/>
</dbReference>
<dbReference type="InterPro" id="IPR017853">
    <property type="entry name" value="GH"/>
</dbReference>
<dbReference type="GO" id="GO:0009253">
    <property type="term" value="P:peptidoglycan catabolic process"/>
    <property type="evidence" value="ECO:0007669"/>
    <property type="project" value="InterPro"/>
</dbReference>
<dbReference type="SUPFAM" id="SSF51445">
    <property type="entry name" value="(Trans)glycosidases"/>
    <property type="match status" value="1"/>
</dbReference>
<dbReference type="GO" id="GO:0016052">
    <property type="term" value="P:carbohydrate catabolic process"/>
    <property type="evidence" value="ECO:0007669"/>
    <property type="project" value="TreeGrafter"/>
</dbReference>
<dbReference type="GO" id="GO:0003796">
    <property type="term" value="F:lysozyme activity"/>
    <property type="evidence" value="ECO:0007669"/>
    <property type="project" value="InterPro"/>
</dbReference>
<dbReference type="InterPro" id="IPR018077">
    <property type="entry name" value="Glyco_hydro_fam25_subgr"/>
</dbReference>
<comment type="caution">
    <text evidence="5">The sequence shown here is derived from an EMBL/GenBank/DDBJ whole genome shotgun (WGS) entry which is preliminary data.</text>
</comment>
<evidence type="ECO:0000256" key="2">
    <source>
        <dbReference type="ARBA" id="ARBA00022801"/>
    </source>
</evidence>
<dbReference type="CDD" id="cd06413">
    <property type="entry name" value="GH25_muramidase_1"/>
    <property type="match status" value="1"/>
</dbReference>
<keyword evidence="4" id="KW-1133">Transmembrane helix</keyword>
<dbReference type="Pfam" id="PF01183">
    <property type="entry name" value="Glyco_hydro_25"/>
    <property type="match status" value="1"/>
</dbReference>
<dbReference type="Gene3D" id="3.20.20.80">
    <property type="entry name" value="Glycosidases"/>
    <property type="match status" value="1"/>
</dbReference>
<evidence type="ECO:0000256" key="1">
    <source>
        <dbReference type="ARBA" id="ARBA00010646"/>
    </source>
</evidence>
<gene>
    <name evidence="5" type="ORF">JL102_17965</name>
</gene>
<organism evidence="5 6">
    <name type="scientific">Fulvivirga sediminis</name>
    <dbReference type="NCBI Taxonomy" id="2803949"/>
    <lineage>
        <taxon>Bacteria</taxon>
        <taxon>Pseudomonadati</taxon>
        <taxon>Bacteroidota</taxon>
        <taxon>Cytophagia</taxon>
        <taxon>Cytophagales</taxon>
        <taxon>Fulvivirgaceae</taxon>
        <taxon>Fulvivirga</taxon>
    </lineage>
</organism>
<feature type="transmembrane region" description="Helical" evidence="4">
    <location>
        <begin position="6"/>
        <end position="26"/>
    </location>
</feature>
<keyword evidence="4" id="KW-0472">Membrane</keyword>